<name>A0A147HV76_9SPHN</name>
<sequence length="309" mass="34036">MGDVNTTAQIEFQNNIELQLQHKNSVLWDTCEEQQCSGSEKETVKDLIGEAEDQEADERHGDLKETDPGHDRVWIVKPNERYFNKFVDGADQLATKIGLTGGYTMAAMATMHRAWDSAILEGAYGPMLMGKDGITTQPLPSTMIVPVTLGGASGPQRMNVAKVRQAKLVLDQAFNEADDPRYMALSAVQADDLLSEVQATNGDYAKAFGVRLDADGNLIGLLGFNIKRIELRNPKLRAFKRGLTVTPGGYTRNPFWVRSGIRKGVWNKLRTSIKDQPQKVDTRNVFAGTTMAATRTQAGKVGYIENSEA</sequence>
<organism evidence="2 3">
    <name type="scientific">Sphingomonas sanguinis</name>
    <dbReference type="NCBI Taxonomy" id="33051"/>
    <lineage>
        <taxon>Bacteria</taxon>
        <taxon>Pseudomonadati</taxon>
        <taxon>Pseudomonadota</taxon>
        <taxon>Alphaproteobacteria</taxon>
        <taxon>Sphingomonadales</taxon>
        <taxon>Sphingomonadaceae</taxon>
        <taxon>Sphingomonas</taxon>
    </lineage>
</organism>
<evidence type="ECO:0000313" key="3">
    <source>
        <dbReference type="Proteomes" id="UP000072867"/>
    </source>
</evidence>
<dbReference type="EMBL" id="LDTD01000086">
    <property type="protein sequence ID" value="KTT68801.1"/>
    <property type="molecule type" value="Genomic_DNA"/>
</dbReference>
<feature type="compositionally biased region" description="Basic and acidic residues" evidence="1">
    <location>
        <begin position="57"/>
        <end position="70"/>
    </location>
</feature>
<dbReference type="InterPro" id="IPR045565">
    <property type="entry name" value="Phage_capsid_2"/>
</dbReference>
<reference evidence="2 3" key="1">
    <citation type="journal article" date="2016" name="Front. Microbiol.">
        <title>Genomic Resource of Rice Seed Associated Bacteria.</title>
        <authorList>
            <person name="Midha S."/>
            <person name="Bansal K."/>
            <person name="Sharma S."/>
            <person name="Kumar N."/>
            <person name="Patil P.P."/>
            <person name="Chaudhry V."/>
            <person name="Patil P.B."/>
        </authorList>
    </citation>
    <scope>NUCLEOTIDE SEQUENCE [LARGE SCALE GENOMIC DNA]</scope>
    <source>
        <strain evidence="2 3">NS319</strain>
    </source>
</reference>
<dbReference type="PATRIC" id="fig|33051.3.peg.3687"/>
<evidence type="ECO:0000313" key="2">
    <source>
        <dbReference type="EMBL" id="KTT68801.1"/>
    </source>
</evidence>
<protein>
    <submittedName>
        <fullName evidence="2">Uncharacterized protein</fullName>
    </submittedName>
</protein>
<dbReference type="RefSeq" id="WP_058733852.1">
    <property type="nucleotide sequence ID" value="NZ_LDTD01000086.1"/>
</dbReference>
<comment type="caution">
    <text evidence="2">The sequence shown here is derived from an EMBL/GenBank/DDBJ whole genome shotgun (WGS) entry which is preliminary data.</text>
</comment>
<dbReference type="Pfam" id="PF19821">
    <property type="entry name" value="Phage_capsid_2"/>
    <property type="match status" value="1"/>
</dbReference>
<evidence type="ECO:0000256" key="1">
    <source>
        <dbReference type="SAM" id="MobiDB-lite"/>
    </source>
</evidence>
<dbReference type="Proteomes" id="UP000072867">
    <property type="component" value="Unassembled WGS sequence"/>
</dbReference>
<proteinExistence type="predicted"/>
<gene>
    <name evidence="2" type="ORF">NS319_12250</name>
</gene>
<dbReference type="AlphaFoldDB" id="A0A147HV76"/>
<accession>A0A147HV76</accession>
<feature type="region of interest" description="Disordered" evidence="1">
    <location>
        <begin position="51"/>
        <end position="70"/>
    </location>
</feature>